<keyword evidence="4" id="KW-1185">Reference proteome</keyword>
<dbReference type="GO" id="GO:0005576">
    <property type="term" value="C:extracellular region"/>
    <property type="evidence" value="ECO:0007669"/>
    <property type="project" value="UniProtKB-SubCell"/>
</dbReference>
<reference evidence="3" key="2">
    <citation type="journal article" date="2021" name="Syst. Appl. Microbiol.">
        <title>Roseomonas hellenica sp. nov., isolated from roots of wild-growing Alkanna tinctoria.</title>
        <authorList>
            <person name="Rat A."/>
            <person name="Naranjo H.D."/>
            <person name="Lebbe L."/>
            <person name="Cnockaert M."/>
            <person name="Krigas N."/>
            <person name="Grigoriadou K."/>
            <person name="Maloupa E."/>
            <person name="Willems A."/>
        </authorList>
    </citation>
    <scope>NUCLEOTIDE SEQUENCE</scope>
    <source>
        <strain evidence="3">LMG 28251</strain>
    </source>
</reference>
<dbReference type="Gene3D" id="2.150.10.10">
    <property type="entry name" value="Serralysin-like metalloprotease, C-terminal"/>
    <property type="match status" value="5"/>
</dbReference>
<dbReference type="SUPFAM" id="SSF51120">
    <property type="entry name" value="beta-Roll"/>
    <property type="match status" value="5"/>
</dbReference>
<evidence type="ECO:0000256" key="1">
    <source>
        <dbReference type="ARBA" id="ARBA00004613"/>
    </source>
</evidence>
<dbReference type="PROSITE" id="PS00330">
    <property type="entry name" value="HEMOLYSIN_CALCIUM"/>
    <property type="match status" value="9"/>
</dbReference>
<comment type="caution">
    <text evidence="3">The sequence shown here is derived from an EMBL/GenBank/DDBJ whole genome shotgun (WGS) entry which is preliminary data.</text>
</comment>
<comment type="subcellular location">
    <subcellularLocation>
        <location evidence="1">Secreted</location>
    </subcellularLocation>
</comment>
<dbReference type="RefSeq" id="WP_211875986.1">
    <property type="nucleotide sequence ID" value="NZ_JAAEDH010000026.1"/>
</dbReference>
<dbReference type="Proteomes" id="UP001196068">
    <property type="component" value="Unassembled WGS sequence"/>
</dbReference>
<accession>A0AAF1JYM0</accession>
<reference evidence="3" key="1">
    <citation type="submission" date="2020-01" db="EMBL/GenBank/DDBJ databases">
        <authorList>
            <person name="Rat A."/>
        </authorList>
    </citation>
    <scope>NUCLEOTIDE SEQUENCE</scope>
    <source>
        <strain evidence="3">LMG 28251</strain>
    </source>
</reference>
<dbReference type="AlphaFoldDB" id="A0AAF1JYM0"/>
<dbReference type="InterPro" id="IPR018511">
    <property type="entry name" value="Hemolysin-typ_Ca-bd_CS"/>
</dbReference>
<dbReference type="InterPro" id="IPR001343">
    <property type="entry name" value="Hemolysn_Ca-bd"/>
</dbReference>
<evidence type="ECO:0000313" key="4">
    <source>
        <dbReference type="Proteomes" id="UP001196068"/>
    </source>
</evidence>
<dbReference type="PANTHER" id="PTHR38340:SF1">
    <property type="entry name" value="S-LAYER PROTEIN"/>
    <property type="match status" value="1"/>
</dbReference>
<proteinExistence type="predicted"/>
<dbReference type="EMBL" id="JAAEDH010000026">
    <property type="protein sequence ID" value="MBR0657122.1"/>
    <property type="molecule type" value="Genomic_DNA"/>
</dbReference>
<dbReference type="GO" id="GO:0005509">
    <property type="term" value="F:calcium ion binding"/>
    <property type="evidence" value="ECO:0007669"/>
    <property type="project" value="InterPro"/>
</dbReference>
<evidence type="ECO:0000256" key="2">
    <source>
        <dbReference type="ARBA" id="ARBA00022525"/>
    </source>
</evidence>
<dbReference type="InterPro" id="IPR050557">
    <property type="entry name" value="RTX_toxin/Mannuronan_C5-epim"/>
</dbReference>
<protein>
    <submittedName>
        <fullName evidence="3">Calcium-binding protein</fullName>
    </submittedName>
</protein>
<gene>
    <name evidence="3" type="ORF">GXW79_18745</name>
</gene>
<name>A0AAF1JYM0_9PROT</name>
<dbReference type="PANTHER" id="PTHR38340">
    <property type="entry name" value="S-LAYER PROTEIN"/>
    <property type="match status" value="1"/>
</dbReference>
<sequence length="1136" mass="113693">MAVIVGGVGGDTLVDTDQSDSIAGLSGSDTISVSAGADTVDGGADADRLVVNYATAADPIRNVGETGFASGGVSGLPSVTFTSVESFDITTGVGADTIRSFVREDVTNNNNANVISGDDVIRTGDGADLAAGGGGADSLYGGTGDDILDGDGALSGKFGGGNLASLEFIGNDALFGEAGNDRLYGGNGADILDGGIGDDLLIGDRIIFQASDSSAFGGGGVRVQESTGSDQLSGDDTLVGGEGNDTIAGNAGNDSISGGSGDDLAQVTVTSDGADRVDLGSGNDVVQVTANADSQVSSAVRVTFTSAEVGNGNPLDGGAMAGQDGGLAVRLQSENYSDGVVGPVGRYDDEGITFVAQGAVTFDVRDLVSGAQRGNQFQAVALGTAGADALTAQQPSLAYYFNAGMGDDQVTGGTANDFLVGGAGNDLLDGASGDDSFLGGAGNDILNGGDGADNLDGGDGNDIIGNPSQGGAGRDLIAGGAGDDTITSLDTPASFFSGVIAPEADTVSGGAGNDEITAGRLDVLDGGDGVDRLLLNFGFNGPAAAPAISITLNAAGTGTASDGTSITGFEFLNFTLTDGADLAITGDAVAAIDGMGGNDTIVTGAGADILNGGGGDDSLSAGAGDDNLSGGGGSDTIRGGDGIDSLFVGAQDPGTDNVDLGGGMDMVRVEGIPGQIRLTFTSAEVGNGLATDGGMMAGQDGGLALRFQTEDSAGALSGPISRYDDEGVTFIGGTQGITFDVRDLVSGTQRGDQFVGVSLGTSGDDVLSFFPPFRANDPYYYNAGLGNDRIDAGNGNDFLVGGAGADTLNAGAGQDGLLGGAGDDRLVGGLGNDNIDGGAGFDTAVFSGKFASYIATDLGQRITIAGADGSDVLTGVERLVFDDATIDINDGNALFDTLFYLQQNPDVLAAGVNALDHFNQIGFKEGRDPNAFFDTSGYLAVNRDVAASGINPLEHYRLYGAAEQRDTSIDFDTGLYLLKNPDVAAANPLNPLEHFLSFGRAEGRASYTAIGTVAPDAFDREFYLLSNPDVAASGLDARTHFATYGGNEGRAANVLFDTTYYLAMNPDVDAANLDPLTHYNLFGYKEGRDPSAAFDTSAYLAANPDVASAGVNPLAHYLQAGIYEGRAIADDHALIA</sequence>
<dbReference type="Pfam" id="PF00353">
    <property type="entry name" value="HemolysinCabind"/>
    <property type="match status" value="12"/>
</dbReference>
<dbReference type="InterPro" id="IPR011049">
    <property type="entry name" value="Serralysin-like_metalloprot_C"/>
</dbReference>
<evidence type="ECO:0000313" key="3">
    <source>
        <dbReference type="EMBL" id="MBR0657122.1"/>
    </source>
</evidence>
<keyword evidence="2" id="KW-0964">Secreted</keyword>
<dbReference type="PRINTS" id="PR00313">
    <property type="entry name" value="CABNDNGRPT"/>
</dbReference>
<organism evidence="3 4">
    <name type="scientific">Plastoroseomonas arctica</name>
    <dbReference type="NCBI Taxonomy" id="1509237"/>
    <lineage>
        <taxon>Bacteria</taxon>
        <taxon>Pseudomonadati</taxon>
        <taxon>Pseudomonadota</taxon>
        <taxon>Alphaproteobacteria</taxon>
        <taxon>Acetobacterales</taxon>
        <taxon>Acetobacteraceae</taxon>
        <taxon>Plastoroseomonas</taxon>
    </lineage>
</organism>